<dbReference type="SUPFAM" id="SSF50249">
    <property type="entry name" value="Nucleic acid-binding proteins"/>
    <property type="match status" value="1"/>
</dbReference>
<dbReference type="InterPro" id="IPR022002">
    <property type="entry name" value="ChsH2_Znr"/>
</dbReference>
<protein>
    <submittedName>
        <fullName evidence="3">Zinc ribbon domain-containing protein</fullName>
    </submittedName>
</protein>
<accession>A0ABU8S2D7</accession>
<feature type="domain" description="ChsH2 rubredoxin-like zinc ribbon" evidence="2">
    <location>
        <begin position="25"/>
        <end position="60"/>
    </location>
</feature>
<evidence type="ECO:0000313" key="3">
    <source>
        <dbReference type="EMBL" id="MEJ5979514.1"/>
    </source>
</evidence>
<evidence type="ECO:0000259" key="2">
    <source>
        <dbReference type="Pfam" id="PF12172"/>
    </source>
</evidence>
<dbReference type="Pfam" id="PF12172">
    <property type="entry name" value="zf-ChsH2"/>
    <property type="match status" value="1"/>
</dbReference>
<dbReference type="Pfam" id="PF01796">
    <property type="entry name" value="OB_ChsH2_C"/>
    <property type="match status" value="1"/>
</dbReference>
<keyword evidence="4" id="KW-1185">Reference proteome</keyword>
<evidence type="ECO:0000259" key="1">
    <source>
        <dbReference type="Pfam" id="PF01796"/>
    </source>
</evidence>
<dbReference type="EMBL" id="JBBHJZ010000009">
    <property type="protein sequence ID" value="MEJ5979514.1"/>
    <property type="molecule type" value="Genomic_DNA"/>
</dbReference>
<gene>
    <name evidence="3" type="ORF">WG901_22865</name>
</gene>
<dbReference type="Gene3D" id="6.10.30.10">
    <property type="match status" value="1"/>
</dbReference>
<organism evidence="3 4">
    <name type="scientific">Novosphingobium anseongense</name>
    <dbReference type="NCBI Taxonomy" id="3133436"/>
    <lineage>
        <taxon>Bacteria</taxon>
        <taxon>Pseudomonadati</taxon>
        <taxon>Pseudomonadota</taxon>
        <taxon>Alphaproteobacteria</taxon>
        <taxon>Sphingomonadales</taxon>
        <taxon>Sphingomonadaceae</taxon>
        <taxon>Novosphingobium</taxon>
    </lineage>
</organism>
<dbReference type="InterPro" id="IPR002878">
    <property type="entry name" value="ChsH2_C"/>
</dbReference>
<dbReference type="Proteomes" id="UP001361239">
    <property type="component" value="Unassembled WGS sequence"/>
</dbReference>
<sequence length="143" mass="15750">MTELSQPPDISRLEIPVDPWTQPFWDATARGELRLPRCASCQIFRWPPGPFCPECQSQAVDWAAAGRALLYSFTIVRQRDLSDDGPGRLVIPGLVEFPDAGGIRIMAAILARAEAVAIGARLVLGWTPHGDMKVPVFTLDREP</sequence>
<reference evidence="3 4" key="1">
    <citation type="submission" date="2024-03" db="EMBL/GenBank/DDBJ databases">
        <authorList>
            <person name="Jo J.-H."/>
        </authorList>
    </citation>
    <scope>NUCLEOTIDE SEQUENCE [LARGE SCALE GENOMIC DNA]</scope>
    <source>
        <strain evidence="3 4">PS1R-30</strain>
    </source>
</reference>
<dbReference type="InterPro" id="IPR052513">
    <property type="entry name" value="Thioester_dehydratase-like"/>
</dbReference>
<comment type="caution">
    <text evidence="3">The sequence shown here is derived from an EMBL/GenBank/DDBJ whole genome shotgun (WGS) entry which is preliminary data.</text>
</comment>
<dbReference type="PANTHER" id="PTHR34075">
    <property type="entry name" value="BLR3430 PROTEIN"/>
    <property type="match status" value="1"/>
</dbReference>
<evidence type="ECO:0000313" key="4">
    <source>
        <dbReference type="Proteomes" id="UP001361239"/>
    </source>
</evidence>
<dbReference type="PANTHER" id="PTHR34075:SF5">
    <property type="entry name" value="BLR3430 PROTEIN"/>
    <property type="match status" value="1"/>
</dbReference>
<name>A0ABU8S2D7_9SPHN</name>
<proteinExistence type="predicted"/>
<feature type="domain" description="ChsH2 C-terminal OB-fold" evidence="1">
    <location>
        <begin position="64"/>
        <end position="126"/>
    </location>
</feature>
<dbReference type="RefSeq" id="WP_339589455.1">
    <property type="nucleotide sequence ID" value="NZ_JBBHJZ010000009.1"/>
</dbReference>
<dbReference type="InterPro" id="IPR012340">
    <property type="entry name" value="NA-bd_OB-fold"/>
</dbReference>